<dbReference type="GO" id="GO:0030163">
    <property type="term" value="P:protein catabolic process"/>
    <property type="evidence" value="ECO:0007669"/>
    <property type="project" value="InterPro"/>
</dbReference>
<dbReference type="GO" id="GO:0005524">
    <property type="term" value="F:ATP binding"/>
    <property type="evidence" value="ECO:0007669"/>
    <property type="project" value="InterPro"/>
</dbReference>
<name>A0A0Q3TBT1_9BACI</name>
<dbReference type="Pfam" id="PF13180">
    <property type="entry name" value="PDZ_2"/>
    <property type="match status" value="1"/>
</dbReference>
<evidence type="ECO:0000256" key="1">
    <source>
        <dbReference type="PROSITE-ProRule" id="PRU01122"/>
    </source>
</evidence>
<dbReference type="GO" id="GO:0004252">
    <property type="term" value="F:serine-type endopeptidase activity"/>
    <property type="evidence" value="ECO:0007669"/>
    <property type="project" value="UniProtKB-UniRule"/>
</dbReference>
<accession>A0A0Q3TBT1</accession>
<dbReference type="SUPFAM" id="SSF50156">
    <property type="entry name" value="PDZ domain-like"/>
    <property type="match status" value="1"/>
</dbReference>
<dbReference type="InterPro" id="IPR020568">
    <property type="entry name" value="Ribosomal_Su5_D2-typ_SF"/>
</dbReference>
<dbReference type="InterPro" id="IPR036034">
    <property type="entry name" value="PDZ_sf"/>
</dbReference>
<comment type="caution">
    <text evidence="5">The sequence shown here is derived from an EMBL/GenBank/DDBJ whole genome shotgun (WGS) entry which is preliminary data.</text>
</comment>
<reference evidence="5 6" key="1">
    <citation type="submission" date="2015-09" db="EMBL/GenBank/DDBJ databases">
        <title>Genome sequencing project for genomic taxonomy and phylogenomics of Bacillus-like bacteria.</title>
        <authorList>
            <person name="Liu B."/>
            <person name="Wang J."/>
            <person name="Zhu Y."/>
            <person name="Liu G."/>
            <person name="Chen Q."/>
            <person name="Chen Z."/>
            <person name="Lan J."/>
            <person name="Che J."/>
            <person name="Ge C."/>
            <person name="Shi H."/>
            <person name="Pan Z."/>
            <person name="Liu X."/>
        </authorList>
    </citation>
    <scope>NUCLEOTIDE SEQUENCE [LARGE SCALE GENOMIC DNA]</scope>
    <source>
        <strain evidence="5 6">LMG 18435</strain>
    </source>
</reference>
<gene>
    <name evidence="5" type="ORF">AN964_19625</name>
</gene>
<evidence type="ECO:0000259" key="4">
    <source>
        <dbReference type="PROSITE" id="PS51786"/>
    </source>
</evidence>
<dbReference type="EC" id="3.4.21.53" evidence="1"/>
<dbReference type="InterPro" id="IPR008269">
    <property type="entry name" value="Lon_proteolytic"/>
</dbReference>
<keyword evidence="1" id="KW-0645">Protease</keyword>
<feature type="transmembrane region" description="Helical" evidence="2">
    <location>
        <begin position="12"/>
        <end position="32"/>
    </location>
</feature>
<keyword evidence="6" id="KW-1185">Reference proteome</keyword>
<dbReference type="Gene3D" id="2.30.42.10">
    <property type="match status" value="1"/>
</dbReference>
<keyword evidence="1" id="KW-0720">Serine protease</keyword>
<dbReference type="NCBIfam" id="NF041438">
    <property type="entry name" value="SepM_fam_S16"/>
    <property type="match status" value="1"/>
</dbReference>
<evidence type="ECO:0000256" key="2">
    <source>
        <dbReference type="SAM" id="Phobius"/>
    </source>
</evidence>
<dbReference type="InterPro" id="IPR027065">
    <property type="entry name" value="Lon_Prtase"/>
</dbReference>
<dbReference type="EMBL" id="LJJC01000006">
    <property type="protein sequence ID" value="KQL51574.1"/>
    <property type="molecule type" value="Genomic_DNA"/>
</dbReference>
<dbReference type="AlphaFoldDB" id="A0A0Q3TBT1"/>
<dbReference type="RefSeq" id="WP_055741877.1">
    <property type="nucleotide sequence ID" value="NZ_JAAIWL010000049.1"/>
</dbReference>
<keyword evidence="1" id="KW-0378">Hydrolase</keyword>
<dbReference type="PATRIC" id="fig|157838.3.peg.4333"/>
<protein>
    <recommendedName>
        <fullName evidence="1">endopeptidase La</fullName>
        <ecNumber evidence="1">3.4.21.53</ecNumber>
    </recommendedName>
</protein>
<organism evidence="5 6">
    <name type="scientific">Heyndrickxia shackletonii</name>
    <dbReference type="NCBI Taxonomy" id="157838"/>
    <lineage>
        <taxon>Bacteria</taxon>
        <taxon>Bacillati</taxon>
        <taxon>Bacillota</taxon>
        <taxon>Bacilli</taxon>
        <taxon>Bacillales</taxon>
        <taxon>Bacillaceae</taxon>
        <taxon>Heyndrickxia</taxon>
    </lineage>
</organism>
<feature type="active site" evidence="1">
    <location>
        <position position="283"/>
    </location>
</feature>
<comment type="catalytic activity">
    <reaction evidence="1">
        <text>Hydrolysis of proteins in presence of ATP.</text>
        <dbReference type="EC" id="3.4.21.53"/>
    </reaction>
</comment>
<proteinExistence type="inferred from homology"/>
<keyword evidence="2" id="KW-0472">Membrane</keyword>
<dbReference type="InterPro" id="IPR014721">
    <property type="entry name" value="Ribsml_uS5_D2-typ_fold_subgr"/>
</dbReference>
<keyword evidence="2" id="KW-1133">Transmembrane helix</keyword>
<comment type="similarity">
    <text evidence="1">Belongs to the peptidase S16 family.</text>
</comment>
<sequence>MNKSLKRKSTLAFFIIIIVLIIGLFIPTPYYLEQPGSVEKLSPRVTVQDGHKDEKGNLYLTTVLSTKATNVYIYLYGLMAPHTQMEKAQDVKGDMSDAEYDRLLEHMMSSSQQNAITSGLKAAGQKVNVQNNGVFVYAVLPDSKAKGTIKVGDIIHSVDGHPVKKSVDFIHYLSNKKAGDTVQLGWTHDGKNETTTIPLVTLDKKTKRAGIGIVPEDEFTIQPSKKININASDIGGPSAGLMFSLEIYNQIVPGDLTKGYQIAGTGTIDQNGNVGQIGGIRDKIVAAHKAGIDIFFCPADIQKGDTNEKDIKDEAHKLGYKIKIVPVKTMKDAIHYLEKLPPKK</sequence>
<dbReference type="GO" id="GO:0006508">
    <property type="term" value="P:proteolysis"/>
    <property type="evidence" value="ECO:0007669"/>
    <property type="project" value="UniProtKB-KW"/>
</dbReference>
<evidence type="ECO:0000259" key="3">
    <source>
        <dbReference type="PROSITE" id="PS50106"/>
    </source>
</evidence>
<dbReference type="Proteomes" id="UP000051888">
    <property type="component" value="Unassembled WGS sequence"/>
</dbReference>
<dbReference type="GO" id="GO:0004176">
    <property type="term" value="F:ATP-dependent peptidase activity"/>
    <property type="evidence" value="ECO:0007669"/>
    <property type="project" value="UniProtKB-UniRule"/>
</dbReference>
<dbReference type="OrthoDB" id="2356897at2"/>
<dbReference type="PROSITE" id="PS51786">
    <property type="entry name" value="LON_PROTEOLYTIC"/>
    <property type="match status" value="1"/>
</dbReference>
<feature type="domain" description="Lon proteolytic" evidence="4">
    <location>
        <begin position="230"/>
        <end position="340"/>
    </location>
</feature>
<evidence type="ECO:0000313" key="5">
    <source>
        <dbReference type="EMBL" id="KQL51574.1"/>
    </source>
</evidence>
<feature type="domain" description="PDZ" evidence="3">
    <location>
        <begin position="119"/>
        <end position="164"/>
    </location>
</feature>
<dbReference type="SUPFAM" id="SSF54211">
    <property type="entry name" value="Ribosomal protein S5 domain 2-like"/>
    <property type="match status" value="1"/>
</dbReference>
<dbReference type="InterPro" id="IPR001478">
    <property type="entry name" value="PDZ"/>
</dbReference>
<dbReference type="PROSITE" id="PS50106">
    <property type="entry name" value="PDZ"/>
    <property type="match status" value="1"/>
</dbReference>
<feature type="active site" evidence="1">
    <location>
        <position position="238"/>
    </location>
</feature>
<dbReference type="PANTHER" id="PTHR10046">
    <property type="entry name" value="ATP DEPENDENT LON PROTEASE FAMILY MEMBER"/>
    <property type="match status" value="1"/>
</dbReference>
<dbReference type="Pfam" id="PF05362">
    <property type="entry name" value="Lon_C"/>
    <property type="match status" value="1"/>
</dbReference>
<evidence type="ECO:0000313" key="6">
    <source>
        <dbReference type="Proteomes" id="UP000051888"/>
    </source>
</evidence>
<dbReference type="Gene3D" id="3.30.230.10">
    <property type="match status" value="1"/>
</dbReference>
<dbReference type="STRING" id="157838.AN964_19625"/>
<keyword evidence="2" id="KW-0812">Transmembrane</keyword>